<dbReference type="Pfam" id="PF01451">
    <property type="entry name" value="LMWPc"/>
    <property type="match status" value="1"/>
</dbReference>
<dbReference type="PANTHER" id="PTHR11717:SF7">
    <property type="entry name" value="LOW MOLECULAR WEIGHT PHOSPHOTYROSINE PROTEIN PHOSPHATASE"/>
    <property type="match status" value="1"/>
</dbReference>
<proteinExistence type="inferred from homology"/>
<name>A0AAP7A3R4_PAEAL</name>
<evidence type="ECO:0000256" key="2">
    <source>
        <dbReference type="ARBA" id="ARBA00013064"/>
    </source>
</evidence>
<dbReference type="AlphaFoldDB" id="A0AAP7A3R4"/>
<feature type="active site" evidence="6">
    <location>
        <position position="19"/>
    </location>
</feature>
<comment type="catalytic activity">
    <reaction evidence="5">
        <text>O-phospho-L-tyrosyl-[protein] + H2O = L-tyrosyl-[protein] + phosphate</text>
        <dbReference type="Rhea" id="RHEA:10684"/>
        <dbReference type="Rhea" id="RHEA-COMP:10136"/>
        <dbReference type="Rhea" id="RHEA-COMP:20101"/>
        <dbReference type="ChEBI" id="CHEBI:15377"/>
        <dbReference type="ChEBI" id="CHEBI:43474"/>
        <dbReference type="ChEBI" id="CHEBI:46858"/>
        <dbReference type="ChEBI" id="CHEBI:61978"/>
        <dbReference type="EC" id="3.1.3.48"/>
    </reaction>
</comment>
<dbReference type="SMART" id="SM00226">
    <property type="entry name" value="LMWPc"/>
    <property type="match status" value="1"/>
</dbReference>
<keyword evidence="3" id="KW-0378">Hydrolase</keyword>
<protein>
    <recommendedName>
        <fullName evidence="2">protein-tyrosine-phosphatase</fullName>
        <ecNumber evidence="2">3.1.3.48</ecNumber>
    </recommendedName>
</protein>
<gene>
    <name evidence="8" type="ORF">HMI46_17570</name>
</gene>
<organism evidence="8 9">
    <name type="scientific">Paenibacillus alvei</name>
    <name type="common">Bacillus alvei</name>
    <dbReference type="NCBI Taxonomy" id="44250"/>
    <lineage>
        <taxon>Bacteria</taxon>
        <taxon>Bacillati</taxon>
        <taxon>Bacillota</taxon>
        <taxon>Bacilli</taxon>
        <taxon>Bacillales</taxon>
        <taxon>Paenibacillaceae</taxon>
        <taxon>Paenibacillus</taxon>
    </lineage>
</organism>
<dbReference type="InterPro" id="IPR023485">
    <property type="entry name" value="Ptyr_pPase"/>
</dbReference>
<dbReference type="EC" id="3.1.3.48" evidence="2"/>
<accession>A0AAP7A3R4</accession>
<reference evidence="8 9" key="1">
    <citation type="submission" date="2020-05" db="EMBL/GenBank/DDBJ databases">
        <title>Whole genome sequencing and identification of novel metabolites from Paenibacillus alvei strain JR949.</title>
        <authorList>
            <person name="Rajendhran J."/>
            <person name="Sree Pranav P."/>
            <person name="Mahalakshmi B."/>
            <person name="Karthikeyan R."/>
        </authorList>
    </citation>
    <scope>NUCLEOTIDE SEQUENCE [LARGE SCALE GENOMIC DNA]</scope>
    <source>
        <strain evidence="8 9">JR949</strain>
    </source>
</reference>
<evidence type="ECO:0000256" key="3">
    <source>
        <dbReference type="ARBA" id="ARBA00022801"/>
    </source>
</evidence>
<evidence type="ECO:0000313" key="8">
    <source>
        <dbReference type="EMBL" id="NOJ72358.1"/>
    </source>
</evidence>
<dbReference type="Gene3D" id="3.40.50.2300">
    <property type="match status" value="1"/>
</dbReference>
<dbReference type="EMBL" id="JABFOR010000024">
    <property type="protein sequence ID" value="NOJ72358.1"/>
    <property type="molecule type" value="Genomic_DNA"/>
</dbReference>
<feature type="active site" description="Proton donor" evidence="6">
    <location>
        <position position="131"/>
    </location>
</feature>
<dbReference type="InterPro" id="IPR017867">
    <property type="entry name" value="Tyr_phospatase_low_mol_wt"/>
</dbReference>
<keyword evidence="4" id="KW-0904">Protein phosphatase</keyword>
<dbReference type="SUPFAM" id="SSF52788">
    <property type="entry name" value="Phosphotyrosine protein phosphatases I"/>
    <property type="match status" value="1"/>
</dbReference>
<dbReference type="PRINTS" id="PR00719">
    <property type="entry name" value="LMWPTPASE"/>
</dbReference>
<dbReference type="Proteomes" id="UP000552038">
    <property type="component" value="Unassembled WGS sequence"/>
</dbReference>
<feature type="active site" description="Nucleophile" evidence="6">
    <location>
        <position position="13"/>
    </location>
</feature>
<evidence type="ECO:0000256" key="1">
    <source>
        <dbReference type="ARBA" id="ARBA00011063"/>
    </source>
</evidence>
<dbReference type="RefSeq" id="WP_163977478.1">
    <property type="nucleotide sequence ID" value="NZ_JABFOR010000024.1"/>
</dbReference>
<evidence type="ECO:0000259" key="7">
    <source>
        <dbReference type="SMART" id="SM00226"/>
    </source>
</evidence>
<comment type="caution">
    <text evidence="8">The sequence shown here is derived from an EMBL/GenBank/DDBJ whole genome shotgun (WGS) entry which is preliminary data.</text>
</comment>
<evidence type="ECO:0000256" key="6">
    <source>
        <dbReference type="PIRSR" id="PIRSR617867-1"/>
    </source>
</evidence>
<comment type="similarity">
    <text evidence="1">Belongs to the low molecular weight phosphotyrosine protein phosphatase family.</text>
</comment>
<evidence type="ECO:0000256" key="4">
    <source>
        <dbReference type="ARBA" id="ARBA00022912"/>
    </source>
</evidence>
<dbReference type="CDD" id="cd16343">
    <property type="entry name" value="LMWPTP"/>
    <property type="match status" value="1"/>
</dbReference>
<evidence type="ECO:0000313" key="9">
    <source>
        <dbReference type="Proteomes" id="UP000552038"/>
    </source>
</evidence>
<feature type="domain" description="Phosphotyrosine protein phosphatase I" evidence="7">
    <location>
        <begin position="7"/>
        <end position="155"/>
    </location>
</feature>
<dbReference type="GO" id="GO:0004725">
    <property type="term" value="F:protein tyrosine phosphatase activity"/>
    <property type="evidence" value="ECO:0007669"/>
    <property type="project" value="UniProtKB-EC"/>
</dbReference>
<dbReference type="FunFam" id="3.40.50.2300:FF:000113">
    <property type="entry name" value="Low molecular weight protein-tyrosine-phosphatase"/>
    <property type="match status" value="1"/>
</dbReference>
<dbReference type="InterPro" id="IPR036196">
    <property type="entry name" value="Ptyr_pPase_sf"/>
</dbReference>
<dbReference type="InterPro" id="IPR050438">
    <property type="entry name" value="LMW_PTPase"/>
</dbReference>
<sequence>MTENTKVKVLFVCLGNICRSPMAEAVFRDQVKQAGLEQVIQVDSAGTGDWHIGHPPHEGTRKLLDKHGITYEGMQARQLIPTDFQTFTYIVCMDPNNERNVLDWNGSDTRISEVLRFMSLLPEENSEEVPDPYYTGNFEEVYRLIKTGCERLLQRIKNEHQFM</sequence>
<dbReference type="PANTHER" id="PTHR11717">
    <property type="entry name" value="LOW MOLECULAR WEIGHT PROTEIN TYROSINE PHOSPHATASE"/>
    <property type="match status" value="1"/>
</dbReference>
<evidence type="ECO:0000256" key="5">
    <source>
        <dbReference type="ARBA" id="ARBA00051722"/>
    </source>
</evidence>